<sequence length="80" mass="9322">MPPPDFNLVLTPKASLAFTRWSTFKLQDAYLVHGWPMRMAWVHIVDSYPPLKRVAHKVWQVKLGFRTVDESACTFVVDNY</sequence>
<dbReference type="GeneID" id="66076714"/>
<comment type="caution">
    <text evidence="1">The sequence shown here is derived from an EMBL/GenBank/DDBJ whole genome shotgun (WGS) entry which is preliminary data.</text>
</comment>
<gene>
    <name evidence="1" type="ORF">E1B28_007638</name>
</gene>
<keyword evidence="2" id="KW-1185">Reference proteome</keyword>
<dbReference type="Proteomes" id="UP001049176">
    <property type="component" value="Chromosome 4"/>
</dbReference>
<organism evidence="1 2">
    <name type="scientific">Marasmius oreades</name>
    <name type="common">fairy-ring Marasmius</name>
    <dbReference type="NCBI Taxonomy" id="181124"/>
    <lineage>
        <taxon>Eukaryota</taxon>
        <taxon>Fungi</taxon>
        <taxon>Dikarya</taxon>
        <taxon>Basidiomycota</taxon>
        <taxon>Agaricomycotina</taxon>
        <taxon>Agaricomycetes</taxon>
        <taxon>Agaricomycetidae</taxon>
        <taxon>Agaricales</taxon>
        <taxon>Marasmiineae</taxon>
        <taxon>Marasmiaceae</taxon>
        <taxon>Marasmius</taxon>
    </lineage>
</organism>
<evidence type="ECO:0000313" key="2">
    <source>
        <dbReference type="Proteomes" id="UP001049176"/>
    </source>
</evidence>
<protein>
    <submittedName>
        <fullName evidence="1">Uncharacterized protein</fullName>
    </submittedName>
</protein>
<evidence type="ECO:0000313" key="1">
    <source>
        <dbReference type="EMBL" id="KAG7094013.1"/>
    </source>
</evidence>
<name>A0A9P7S2L2_9AGAR</name>
<dbReference type="RefSeq" id="XP_043010483.1">
    <property type="nucleotide sequence ID" value="XM_043152397.1"/>
</dbReference>
<dbReference type="AlphaFoldDB" id="A0A9P7S2L2"/>
<reference evidence="1" key="1">
    <citation type="journal article" date="2021" name="Genome Biol. Evol.">
        <title>The assembled and annotated genome of the fairy-ring fungus Marasmius oreades.</title>
        <authorList>
            <person name="Hiltunen M."/>
            <person name="Ament-Velasquez S.L."/>
            <person name="Johannesson H."/>
        </authorList>
    </citation>
    <scope>NUCLEOTIDE SEQUENCE</scope>
    <source>
        <strain evidence="1">03SP1</strain>
    </source>
</reference>
<accession>A0A9P7S2L2</accession>
<dbReference type="EMBL" id="CM032184">
    <property type="protein sequence ID" value="KAG7094013.1"/>
    <property type="molecule type" value="Genomic_DNA"/>
</dbReference>
<proteinExistence type="predicted"/>
<dbReference type="KEGG" id="more:E1B28_007638"/>